<gene>
    <name evidence="2" type="ORF">Goshw_012693</name>
</gene>
<dbReference type="PANTHER" id="PTHR13939">
    <property type="entry name" value="NICOTINAMIDE-NUCLEOTIDE AMIDOHYDROLASE PNCC"/>
    <property type="match status" value="1"/>
</dbReference>
<keyword evidence="3" id="KW-1185">Reference proteome</keyword>
<reference evidence="2 3" key="1">
    <citation type="journal article" date="2019" name="Genome Biol. Evol.">
        <title>Insights into the evolution of the New World diploid cottons (Gossypium, subgenus Houzingenia) based on genome sequencing.</title>
        <authorList>
            <person name="Grover C.E."/>
            <person name="Arick M.A. 2nd"/>
            <person name="Thrash A."/>
            <person name="Conover J.L."/>
            <person name="Sanders W.S."/>
            <person name="Peterson D.G."/>
            <person name="Frelichowski J.E."/>
            <person name="Scheffler J.A."/>
            <person name="Scheffler B.E."/>
            <person name="Wendel J.F."/>
        </authorList>
    </citation>
    <scope>NUCLEOTIDE SEQUENCE [LARGE SCALE GENOMIC DNA]</scope>
    <source>
        <strain evidence="2">1</strain>
        <tissue evidence="2">Leaf</tissue>
    </source>
</reference>
<dbReference type="InterPro" id="IPR036425">
    <property type="entry name" value="MoaB/Mog-like_dom_sf"/>
</dbReference>
<dbReference type="EMBL" id="JABFAF010000009">
    <property type="protein sequence ID" value="MBA0865490.1"/>
    <property type="molecule type" value="Genomic_DNA"/>
</dbReference>
<protein>
    <recommendedName>
        <fullName evidence="1">MoaB/Mog domain-containing protein</fullName>
    </recommendedName>
</protein>
<accession>A0A7J9M3C7</accession>
<dbReference type="OrthoDB" id="270728at2759"/>
<dbReference type="Gene3D" id="3.40.980.10">
    <property type="entry name" value="MoaB/Mog-like domain"/>
    <property type="match status" value="1"/>
</dbReference>
<feature type="domain" description="MoaB/Mog" evidence="1">
    <location>
        <begin position="4"/>
        <end position="111"/>
    </location>
</feature>
<organism evidence="2 3">
    <name type="scientific">Gossypium schwendimanii</name>
    <name type="common">Cotton</name>
    <dbReference type="NCBI Taxonomy" id="34291"/>
    <lineage>
        <taxon>Eukaryota</taxon>
        <taxon>Viridiplantae</taxon>
        <taxon>Streptophyta</taxon>
        <taxon>Embryophyta</taxon>
        <taxon>Tracheophyta</taxon>
        <taxon>Spermatophyta</taxon>
        <taxon>Magnoliopsida</taxon>
        <taxon>eudicotyledons</taxon>
        <taxon>Gunneridae</taxon>
        <taxon>Pentapetalae</taxon>
        <taxon>rosids</taxon>
        <taxon>malvids</taxon>
        <taxon>Malvales</taxon>
        <taxon>Malvaceae</taxon>
        <taxon>Malvoideae</taxon>
        <taxon>Gossypium</taxon>
    </lineage>
</organism>
<name>A0A7J9M3C7_GOSSC</name>
<comment type="caution">
    <text evidence="2">The sequence shown here is derived from an EMBL/GenBank/DDBJ whole genome shotgun (WGS) entry which is preliminary data.</text>
</comment>
<evidence type="ECO:0000259" key="1">
    <source>
        <dbReference type="Pfam" id="PF00994"/>
    </source>
</evidence>
<dbReference type="Pfam" id="PF00994">
    <property type="entry name" value="MoCF_biosynth"/>
    <property type="match status" value="1"/>
</dbReference>
<dbReference type="Proteomes" id="UP000593576">
    <property type="component" value="Unassembled WGS sequence"/>
</dbReference>
<dbReference type="AlphaFoldDB" id="A0A7J9M3C7"/>
<dbReference type="InterPro" id="IPR050101">
    <property type="entry name" value="CinA"/>
</dbReference>
<evidence type="ECO:0000313" key="2">
    <source>
        <dbReference type="EMBL" id="MBA0865490.1"/>
    </source>
</evidence>
<dbReference type="InterPro" id="IPR001453">
    <property type="entry name" value="MoaB/Mog_dom"/>
</dbReference>
<dbReference type="SUPFAM" id="SSF53218">
    <property type="entry name" value="Molybdenum cofactor biosynthesis proteins"/>
    <property type="match status" value="1"/>
</dbReference>
<dbReference type="PANTHER" id="PTHR13939:SF0">
    <property type="entry name" value="NMN AMIDOHYDROLASE-LIKE PROTEIN YFAY"/>
    <property type="match status" value="1"/>
</dbReference>
<evidence type="ECO:0000313" key="3">
    <source>
        <dbReference type="Proteomes" id="UP000593576"/>
    </source>
</evidence>
<sequence>MTSRSTVVRNDIDSVAEEVDRCKSVSDLVFLYGGVGPLHSDVTSAGVAKAFGVRLAPDEEFEEFLRHLIGDHCTGDRNELPSLEFYFAIGRIVFGKPGRVDAMAQLPEGITELLHHEKLPVPLIKCCNVIVLSATNATELEKQWDCLIELTESDGFLVTIESYSSKRLTTNLTDVETAQPLSKLCLEFPDLYIGCFRRSRQGPLVISFEGKDPSRVQAGVEALCKKFNAGAFSEVN</sequence>
<proteinExistence type="predicted"/>